<sequence>MTRAAEDVTYRGRRRWNGSHGKVWWDNELLFEIEKFECKVTANREDVIIGNSVDSKIVSLKGEGTITIKSVINRNISAYLEAWKSGQDPRATFVGLIEDPDAVDKQKERCSIDNVWFNELAIMNFEKGKVVEKEFPFGFTPEDASFMETIS</sequence>
<evidence type="ECO:0000313" key="2">
    <source>
        <dbReference type="Proteomes" id="UP000036503"/>
    </source>
</evidence>
<reference evidence="1 2" key="1">
    <citation type="submission" date="2015-06" db="EMBL/GenBank/DDBJ databases">
        <title>Draft genome sequence of beer spoilage bacterium Megasphaera cerevisiae type strain 20462.</title>
        <authorList>
            <person name="Kutumbaka K."/>
            <person name="Pasmowitz J."/>
            <person name="Mategko J."/>
            <person name="Reyes D."/>
            <person name="Friedrich A."/>
            <person name="Han S."/>
            <person name="Martens-Habbena W."/>
            <person name="Neal-McKinney J."/>
            <person name="Janagama H.K."/>
            <person name="Nadala C."/>
            <person name="Samadpour M."/>
        </authorList>
    </citation>
    <scope>NUCLEOTIDE SEQUENCE [LARGE SCALE GENOMIC DNA]</scope>
    <source>
        <strain evidence="1 2">DSM 20462</strain>
    </source>
</reference>
<dbReference type="PATRIC" id="fig|1122219.3.peg.3137"/>
<proteinExistence type="predicted"/>
<accession>A0A0J6WYA7</accession>
<dbReference type="OrthoDB" id="1697482at2"/>
<dbReference type="Proteomes" id="UP000036503">
    <property type="component" value="Unassembled WGS sequence"/>
</dbReference>
<keyword evidence="2" id="KW-1185">Reference proteome</keyword>
<dbReference type="InterPro" id="IPR018989">
    <property type="entry name" value="DUF2001"/>
</dbReference>
<dbReference type="Gene3D" id="2.30.110.40">
    <property type="entry name" value="Phage tail tube protein"/>
    <property type="match status" value="1"/>
</dbReference>
<dbReference type="InterPro" id="IPR038628">
    <property type="entry name" value="XkdM-like_sf"/>
</dbReference>
<dbReference type="Pfam" id="PF09393">
    <property type="entry name" value="DUF2001"/>
    <property type="match status" value="1"/>
</dbReference>
<dbReference type="SUPFAM" id="SSF69279">
    <property type="entry name" value="Phage tail proteins"/>
    <property type="match status" value="1"/>
</dbReference>
<evidence type="ECO:0000313" key="1">
    <source>
        <dbReference type="EMBL" id="KMO87228.1"/>
    </source>
</evidence>
<gene>
    <name evidence="1" type="ORF">AB840_04155</name>
</gene>
<comment type="caution">
    <text evidence="1">The sequence shown here is derived from an EMBL/GenBank/DDBJ whole genome shotgun (WGS) entry which is preliminary data.</text>
</comment>
<dbReference type="AlphaFoldDB" id="A0A0J6WYA7"/>
<dbReference type="RefSeq" id="WP_048513572.1">
    <property type="nucleotide sequence ID" value="NZ_FUXD01000008.1"/>
</dbReference>
<dbReference type="EMBL" id="LEKT01000008">
    <property type="protein sequence ID" value="KMO87228.1"/>
    <property type="molecule type" value="Genomic_DNA"/>
</dbReference>
<protein>
    <submittedName>
        <fullName evidence="1">Terminase</fullName>
    </submittedName>
</protein>
<dbReference type="InParanoid" id="A0A0J6WYA7"/>
<organism evidence="1 2">
    <name type="scientific">Megasphaera cerevisiae DSM 20462</name>
    <dbReference type="NCBI Taxonomy" id="1122219"/>
    <lineage>
        <taxon>Bacteria</taxon>
        <taxon>Bacillati</taxon>
        <taxon>Bacillota</taxon>
        <taxon>Negativicutes</taxon>
        <taxon>Veillonellales</taxon>
        <taxon>Veillonellaceae</taxon>
        <taxon>Megasphaera</taxon>
    </lineage>
</organism>
<name>A0A0J6WYA7_9FIRM</name>